<feature type="repeat" description="PPR" evidence="2">
    <location>
        <begin position="486"/>
        <end position="520"/>
    </location>
</feature>
<dbReference type="PANTHER" id="PTHR47003:SF2">
    <property type="entry name" value="OS01G0970900 PROTEIN"/>
    <property type="match status" value="1"/>
</dbReference>
<comment type="caution">
    <text evidence="3">The sequence shown here is derived from an EMBL/GenBank/DDBJ whole genome shotgun (WGS) entry which is preliminary data.</text>
</comment>
<feature type="repeat" description="PPR" evidence="2">
    <location>
        <begin position="922"/>
        <end position="956"/>
    </location>
</feature>
<feature type="repeat" description="PPR" evidence="2">
    <location>
        <begin position="746"/>
        <end position="780"/>
    </location>
</feature>
<gene>
    <name evidence="3" type="ORF">Scep_003498</name>
</gene>
<keyword evidence="1" id="KW-0677">Repeat</keyword>
<dbReference type="InterPro" id="IPR011990">
    <property type="entry name" value="TPR-like_helical_dom_sf"/>
</dbReference>
<name>A0AAP0PWD8_9MAGN</name>
<feature type="repeat" description="PPR" evidence="2">
    <location>
        <begin position="347"/>
        <end position="381"/>
    </location>
</feature>
<feature type="repeat" description="PPR" evidence="2">
    <location>
        <begin position="207"/>
        <end position="241"/>
    </location>
</feature>
<feature type="repeat" description="PPR" evidence="2">
    <location>
        <begin position="451"/>
        <end position="485"/>
    </location>
</feature>
<dbReference type="AlphaFoldDB" id="A0AAP0PWD8"/>
<dbReference type="Gene3D" id="1.25.40.10">
    <property type="entry name" value="Tetratricopeptide repeat domain"/>
    <property type="match status" value="7"/>
</dbReference>
<dbReference type="InterPro" id="IPR044578">
    <property type="entry name" value="BIR6-like"/>
</dbReference>
<dbReference type="Pfam" id="PF13041">
    <property type="entry name" value="PPR_2"/>
    <property type="match status" value="3"/>
</dbReference>
<evidence type="ECO:0000313" key="4">
    <source>
        <dbReference type="Proteomes" id="UP001419268"/>
    </source>
</evidence>
<evidence type="ECO:0000256" key="2">
    <source>
        <dbReference type="PROSITE-ProRule" id="PRU00708"/>
    </source>
</evidence>
<feature type="repeat" description="PPR" evidence="2">
    <location>
        <begin position="992"/>
        <end position="1026"/>
    </location>
</feature>
<reference evidence="3 4" key="1">
    <citation type="submission" date="2024-01" db="EMBL/GenBank/DDBJ databases">
        <title>Genome assemblies of Stephania.</title>
        <authorList>
            <person name="Yang L."/>
        </authorList>
    </citation>
    <scope>NUCLEOTIDE SEQUENCE [LARGE SCALE GENOMIC DNA]</scope>
    <source>
        <strain evidence="3">JXDWG</strain>
        <tissue evidence="3">Leaf</tissue>
    </source>
</reference>
<dbReference type="PANTHER" id="PTHR47003">
    <property type="entry name" value="OS01G0970900 PROTEIN"/>
    <property type="match status" value="1"/>
</dbReference>
<accession>A0AAP0PWD8</accession>
<feature type="repeat" description="PPR" evidence="2">
    <location>
        <begin position="781"/>
        <end position="817"/>
    </location>
</feature>
<sequence length="1065" mass="121906">MRNLFRLRALLDSKTASLKLMRLFDSKSLNFKASIHSKRSKVSKTDMNQKTQMRKSLRVGEDMNAIFAEITEIIGTQESIKVESIAKPVIEANRVRGLMGSEHFQCRPSVCRNAEESGRFEYATMPVSGEDQLGDLVENDVSPVVHRITEVVRGEDSKVSMEERLEKSSFEFDSEVVEKVLKRCFKVGGLGLRFFNWLKRKAGFRHTTETYNTMIYIAGEAREFDVVERLVREMEEESCRKDVKTWTILIASYGKGKMVGKALLLFEEMKKSGCDPDEKVYGLIVSALCNAGKGEIALEFYREMVHKSMGIDLKLYILLLNCLSRLGDISAVRSVGDDMINVSQIPEQKVFSVILRSFCVAGKIREALELLHELKDENVILDHENFEILVKGLCKDGQVGDALELVNIMKRTRSVDEKVYGILISGYLRKNEISRAFELFDSVKESGCVPLVSTYTELMQHLFGLNEYERACKLYKEMLESGVEPDSVAVTAVVAGHVQHNRISEAWKAFEGMKNKGVIVVQKPYYVFIKELCKVSRPDEGLKILYDMRNSKIMIKDEIFRLVISSFEKKRDVESVKKAKHLWESSRHCGYRRNLVDHYMLPSRMIERADNVFELDELKQDEDSYLIQKEANDVRSAKLIPKLYIEVDLQNICRILLSSMDWASMEEALGKCTISFTPELVLEVLRSCQLHGHAALRFFSWVDQQPGYKNTTETYNMAIKIAGCAKDFGHMRKLYHEMKRKRVVITSDTWIIMIMQYGRAGLTDIALRKFKESKAEGSTPTASTYKYLIVFLCGRKGRKVDEAIRIFHEMINAGHTPDKELAETYLHCLCEADRLSDIRRCIKSLCKCGFTMPLSYSLAVRALCRAGSLDSASALSNEIGEARFELDQYIYGSLVHGLLRLGRLEEALAKVDAMKQCGVNPTVHVYTSFIVHFFREKQIEKALETFKKMRDEGCEPTIVTYSSLIRGYMDMGMVRDAWDVFRRMKVKGPYPDFRTYSMFIFSLCKQSRSEEALQLIDEMINAGILASTVNFRTVFHGLNREGKCDLAHTVLQKKLALRSQRRFWT</sequence>
<dbReference type="InterPro" id="IPR002885">
    <property type="entry name" value="PPR_rpt"/>
</dbReference>
<evidence type="ECO:0008006" key="5">
    <source>
        <dbReference type="Google" id="ProtNLM"/>
    </source>
</evidence>
<dbReference type="Pfam" id="PF01535">
    <property type="entry name" value="PPR"/>
    <property type="match status" value="8"/>
</dbReference>
<dbReference type="NCBIfam" id="TIGR00756">
    <property type="entry name" value="PPR"/>
    <property type="match status" value="11"/>
</dbReference>
<proteinExistence type="predicted"/>
<dbReference type="GO" id="GO:0008380">
    <property type="term" value="P:RNA splicing"/>
    <property type="evidence" value="ECO:0007669"/>
    <property type="project" value="InterPro"/>
</dbReference>
<dbReference type="PROSITE" id="PS51375">
    <property type="entry name" value="PPR"/>
    <property type="match status" value="13"/>
</dbReference>
<dbReference type="Proteomes" id="UP001419268">
    <property type="component" value="Unassembled WGS sequence"/>
</dbReference>
<evidence type="ECO:0000256" key="1">
    <source>
        <dbReference type="ARBA" id="ARBA00022737"/>
    </source>
</evidence>
<organism evidence="3 4">
    <name type="scientific">Stephania cephalantha</name>
    <dbReference type="NCBI Taxonomy" id="152367"/>
    <lineage>
        <taxon>Eukaryota</taxon>
        <taxon>Viridiplantae</taxon>
        <taxon>Streptophyta</taxon>
        <taxon>Embryophyta</taxon>
        <taxon>Tracheophyta</taxon>
        <taxon>Spermatophyta</taxon>
        <taxon>Magnoliopsida</taxon>
        <taxon>Ranunculales</taxon>
        <taxon>Menispermaceae</taxon>
        <taxon>Menispermoideae</taxon>
        <taxon>Cissampelideae</taxon>
        <taxon>Stephania</taxon>
    </lineage>
</organism>
<feature type="repeat" description="PPR" evidence="2">
    <location>
        <begin position="277"/>
        <end position="311"/>
    </location>
</feature>
<protein>
    <recommendedName>
        <fullName evidence="5">Pentatricopeptide repeat-containing protein</fullName>
    </recommendedName>
</protein>
<feature type="repeat" description="PPR" evidence="2">
    <location>
        <begin position="957"/>
        <end position="991"/>
    </location>
</feature>
<feature type="repeat" description="PPR" evidence="2">
    <location>
        <begin position="887"/>
        <end position="921"/>
    </location>
</feature>
<dbReference type="Pfam" id="PF12854">
    <property type="entry name" value="PPR_1"/>
    <property type="match status" value="1"/>
</dbReference>
<feature type="repeat" description="PPR" evidence="2">
    <location>
        <begin position="242"/>
        <end position="276"/>
    </location>
</feature>
<evidence type="ECO:0000313" key="3">
    <source>
        <dbReference type="EMBL" id="KAK9156924.1"/>
    </source>
</evidence>
<keyword evidence="4" id="KW-1185">Reference proteome</keyword>
<dbReference type="EMBL" id="JBBNAG010000002">
    <property type="protein sequence ID" value="KAK9156924.1"/>
    <property type="molecule type" value="Genomic_DNA"/>
</dbReference>
<feature type="repeat" description="PPR" evidence="2">
    <location>
        <begin position="416"/>
        <end position="450"/>
    </location>
</feature>